<sequence>MNKNLPRDVFLYFLSIITLVVSAVSFGVLVFQYINIYFPDALVDYYKPASSYFSSIRHSLAFVIVVFPVYVWASRFLRLDIEANPEKRDLKIRKWLLYLTVFVAGLVIIGDLVALLNTFLEGEITSRFILKILTIFFIAGSAFYYYFKELKLDDSKKDWNIWSIRVFPLIVIIVVLTVVVSGFFVAGSPSNRRMERFDERRIQDLSIIQNQIINYWQNKNVLPDNLNELTDEVLGVFVPVDPKTSESYEYFILGPLSFELCSTFETKSNNNIKNNIRVPIIESAILRPRGQNYNWQHDIGRTCFESIIDPDFLRIEKPLPL</sequence>
<reference evidence="3 4" key="1">
    <citation type="submission" date="2017-09" db="EMBL/GenBank/DDBJ databases">
        <title>Depth-based differentiation of microbial function through sediment-hosted aquifers and enrichment of novel symbionts in the deep terrestrial subsurface.</title>
        <authorList>
            <person name="Probst A.J."/>
            <person name="Ladd B."/>
            <person name="Jarett J.K."/>
            <person name="Geller-Mcgrath D.E."/>
            <person name="Sieber C.M."/>
            <person name="Emerson J.B."/>
            <person name="Anantharaman K."/>
            <person name="Thomas B.C."/>
            <person name="Malmstrom R."/>
            <person name="Stieglmeier M."/>
            <person name="Klingl A."/>
            <person name="Woyke T."/>
            <person name="Ryan C.M."/>
            <person name="Banfield J.F."/>
        </authorList>
    </citation>
    <scope>NUCLEOTIDE SEQUENCE [LARGE SCALE GENOMIC DNA]</scope>
    <source>
        <strain evidence="3">CG10_big_fil_rev_8_21_14_0_10_37_15</strain>
    </source>
</reference>
<evidence type="ECO:0000313" key="3">
    <source>
        <dbReference type="EMBL" id="PIR42129.1"/>
    </source>
</evidence>
<keyword evidence="1" id="KW-0812">Transmembrane</keyword>
<evidence type="ECO:0000313" key="4">
    <source>
        <dbReference type="Proteomes" id="UP000230208"/>
    </source>
</evidence>
<feature type="transmembrane region" description="Helical" evidence="1">
    <location>
        <begin position="9"/>
        <end position="36"/>
    </location>
</feature>
<dbReference type="Proteomes" id="UP000230208">
    <property type="component" value="Unassembled WGS sequence"/>
</dbReference>
<feature type="transmembrane region" description="Helical" evidence="1">
    <location>
        <begin position="95"/>
        <end position="116"/>
    </location>
</feature>
<feature type="transmembrane region" description="Helical" evidence="1">
    <location>
        <begin position="167"/>
        <end position="186"/>
    </location>
</feature>
<organism evidence="3 4">
    <name type="scientific">Candidatus Yanofskybacteria bacterium CG10_big_fil_rev_8_21_14_0_10_37_15</name>
    <dbReference type="NCBI Taxonomy" id="1975097"/>
    <lineage>
        <taxon>Bacteria</taxon>
        <taxon>Candidatus Yanofskyibacteriota</taxon>
    </lineage>
</organism>
<proteinExistence type="predicted"/>
<dbReference type="Pfam" id="PF18920">
    <property type="entry name" value="DUF5671"/>
    <property type="match status" value="1"/>
</dbReference>
<evidence type="ECO:0000256" key="1">
    <source>
        <dbReference type="SAM" id="Phobius"/>
    </source>
</evidence>
<feature type="transmembrane region" description="Helical" evidence="1">
    <location>
        <begin position="128"/>
        <end position="147"/>
    </location>
</feature>
<gene>
    <name evidence="3" type="ORF">COV30_00030</name>
</gene>
<feature type="transmembrane region" description="Helical" evidence="1">
    <location>
        <begin position="56"/>
        <end position="74"/>
    </location>
</feature>
<dbReference type="InterPro" id="IPR043728">
    <property type="entry name" value="DUF5671"/>
</dbReference>
<evidence type="ECO:0000259" key="2">
    <source>
        <dbReference type="Pfam" id="PF18920"/>
    </source>
</evidence>
<comment type="caution">
    <text evidence="3">The sequence shown here is derived from an EMBL/GenBank/DDBJ whole genome shotgun (WGS) entry which is preliminary data.</text>
</comment>
<keyword evidence="1" id="KW-0472">Membrane</keyword>
<protein>
    <recommendedName>
        <fullName evidence="2">DUF5671 domain-containing protein</fullName>
    </recommendedName>
</protein>
<dbReference type="EMBL" id="PCXP01000001">
    <property type="protein sequence ID" value="PIR42129.1"/>
    <property type="molecule type" value="Genomic_DNA"/>
</dbReference>
<feature type="domain" description="DUF5671" evidence="2">
    <location>
        <begin position="8"/>
        <end position="143"/>
    </location>
</feature>
<dbReference type="AlphaFoldDB" id="A0A2H0R6I0"/>
<name>A0A2H0R6I0_9BACT</name>
<accession>A0A2H0R6I0</accession>
<keyword evidence="1" id="KW-1133">Transmembrane helix</keyword>